<keyword evidence="3" id="KW-0964">Secreted</keyword>
<keyword evidence="8" id="KW-0862">Zinc</keyword>
<evidence type="ECO:0000256" key="4">
    <source>
        <dbReference type="ARBA" id="ARBA00022608"/>
    </source>
</evidence>
<dbReference type="PANTHER" id="PTHR11844:SF33">
    <property type="entry name" value="TISSUE INHIBITOR OF METALLOPROTEINASE"/>
    <property type="match status" value="1"/>
</dbReference>
<dbReference type="Pfam" id="PF00965">
    <property type="entry name" value="TIMP"/>
    <property type="match status" value="1"/>
</dbReference>
<comment type="subcellular location">
    <subcellularLocation>
        <location evidence="1">Secreted</location>
    </subcellularLocation>
</comment>
<dbReference type="OMA" id="SNITCIH"/>
<feature type="signal peptide" evidence="10">
    <location>
        <begin position="1"/>
        <end position="27"/>
    </location>
</feature>
<dbReference type="SUPFAM" id="SSF50242">
    <property type="entry name" value="TIMP-like"/>
    <property type="match status" value="1"/>
</dbReference>
<dbReference type="GO" id="GO:0031012">
    <property type="term" value="C:extracellular matrix"/>
    <property type="evidence" value="ECO:0007669"/>
    <property type="project" value="TreeGrafter"/>
</dbReference>
<keyword evidence="8" id="KW-0479">Metal-binding</keyword>
<feature type="domain" description="NTR" evidence="11">
    <location>
        <begin position="22"/>
        <end position="162"/>
    </location>
</feature>
<feature type="disulfide bond" evidence="9">
    <location>
        <begin position="40"/>
        <end position="162"/>
    </location>
</feature>
<dbReference type="OrthoDB" id="6041373at2759"/>
<keyword evidence="4 13" id="KW-0483">Metalloprotease inhibitor</keyword>
<protein>
    <submittedName>
        <fullName evidence="13">Metalloproteinase inhibitor 3-like</fullName>
    </submittedName>
</protein>
<evidence type="ECO:0000256" key="3">
    <source>
        <dbReference type="ARBA" id="ARBA00022525"/>
    </source>
</evidence>
<comment type="similarity">
    <text evidence="2">Belongs to the protease inhibitor I35 (TIMP) family.</text>
</comment>
<sequence>MTRSSNLIPVPLLALALIVELCPSVLSCLCQLSHPQKQFCDADLVIVGTIQTKQSLHGPPHPAILPDEPTIISYKIQISNVKKGQRYAGQLWNVQDNELIVNTSATTVSCGVPWLEVGQRYVLTVTLVKGKASLLYCNFHRTYSELTDMQRRGINGAYSRGCEPQCQIYTCRPYGHCPSTTSNITCIHGNHQTNKDCYYRHGYCRAKSAGKCSWKTSPTFNACIDQE</sequence>
<feature type="disulfide bond" evidence="9">
    <location>
        <begin position="171"/>
        <end position="177"/>
    </location>
</feature>
<dbReference type="GO" id="GO:0051045">
    <property type="term" value="P:negative regulation of membrane protein ectodomain proteolysis"/>
    <property type="evidence" value="ECO:0007669"/>
    <property type="project" value="TreeGrafter"/>
</dbReference>
<accession>A0A8B7Z1E6</accession>
<evidence type="ECO:0000256" key="1">
    <source>
        <dbReference type="ARBA" id="ARBA00004613"/>
    </source>
</evidence>
<dbReference type="PANTHER" id="PTHR11844">
    <property type="entry name" value="METALLOPROTEASE INHIBITOR"/>
    <property type="match status" value="1"/>
</dbReference>
<evidence type="ECO:0000256" key="8">
    <source>
        <dbReference type="PIRSR" id="PIRSR601820-1"/>
    </source>
</evidence>
<evidence type="ECO:0000259" key="11">
    <source>
        <dbReference type="PROSITE" id="PS50189"/>
    </source>
</evidence>
<feature type="binding site" evidence="8">
    <location>
        <position position="28"/>
    </location>
    <ligand>
        <name>Zn(2+)</name>
        <dbReference type="ChEBI" id="CHEBI:29105"/>
        <note>ligand shared with metalloproteinase partner</note>
    </ligand>
</feature>
<dbReference type="SMART" id="SM00206">
    <property type="entry name" value="NTR"/>
    <property type="match status" value="1"/>
</dbReference>
<feature type="disulfide bond" evidence="9">
    <location>
        <begin position="30"/>
        <end position="137"/>
    </location>
</feature>
<keyword evidence="10" id="KW-0732">Signal</keyword>
<proteinExistence type="inferred from homology"/>
<organism evidence="12 13">
    <name type="scientific">Acanthaster planci</name>
    <name type="common">Crown-of-thorns starfish</name>
    <dbReference type="NCBI Taxonomy" id="133434"/>
    <lineage>
        <taxon>Eukaryota</taxon>
        <taxon>Metazoa</taxon>
        <taxon>Echinodermata</taxon>
        <taxon>Eleutherozoa</taxon>
        <taxon>Asterozoa</taxon>
        <taxon>Asteroidea</taxon>
        <taxon>Valvatacea</taxon>
        <taxon>Valvatida</taxon>
        <taxon>Acanthasteridae</taxon>
        <taxon>Acanthaster</taxon>
    </lineage>
</organism>
<dbReference type="InterPro" id="IPR001820">
    <property type="entry name" value="TIMP"/>
</dbReference>
<evidence type="ECO:0000256" key="7">
    <source>
        <dbReference type="ARBA" id="ARBA00023215"/>
    </source>
</evidence>
<gene>
    <name evidence="13" type="primary">LOC110983671</name>
</gene>
<dbReference type="GO" id="GO:0002020">
    <property type="term" value="F:protease binding"/>
    <property type="evidence" value="ECO:0007669"/>
    <property type="project" value="TreeGrafter"/>
</dbReference>
<feature type="chain" id="PRO_5034128342" evidence="10">
    <location>
        <begin position="28"/>
        <end position="227"/>
    </location>
</feature>
<keyword evidence="6 9" id="KW-1015">Disulfide bond</keyword>
<dbReference type="RefSeq" id="XP_022098797.1">
    <property type="nucleotide sequence ID" value="XM_022243105.1"/>
</dbReference>
<evidence type="ECO:0000256" key="9">
    <source>
        <dbReference type="PIRSR" id="PIRSR601820-3"/>
    </source>
</evidence>
<feature type="disulfide bond" evidence="9">
    <location>
        <begin position="166"/>
        <end position="212"/>
    </location>
</feature>
<dbReference type="Gene3D" id="3.90.370.10">
    <property type="entry name" value="Tissue inhibitor of metalloproteinase-1. Chain B, domain 1"/>
    <property type="match status" value="1"/>
</dbReference>
<dbReference type="GO" id="GO:0046872">
    <property type="term" value="F:metal ion binding"/>
    <property type="evidence" value="ECO:0007669"/>
    <property type="project" value="UniProtKB-KW"/>
</dbReference>
<evidence type="ECO:0000256" key="6">
    <source>
        <dbReference type="ARBA" id="ARBA00023157"/>
    </source>
</evidence>
<dbReference type="InterPro" id="IPR027465">
    <property type="entry name" value="TIMP_C"/>
</dbReference>
<dbReference type="GO" id="GO:0008191">
    <property type="term" value="F:metalloendopeptidase inhibitor activity"/>
    <property type="evidence" value="ECO:0007669"/>
    <property type="project" value="InterPro"/>
</dbReference>
<keyword evidence="5 13" id="KW-0646">Protease inhibitor</keyword>
<feature type="disulfide bond" evidence="9">
    <location>
        <begin position="186"/>
        <end position="204"/>
    </location>
</feature>
<dbReference type="Proteomes" id="UP000694845">
    <property type="component" value="Unplaced"/>
</dbReference>
<dbReference type="GO" id="GO:0005615">
    <property type="term" value="C:extracellular space"/>
    <property type="evidence" value="ECO:0007669"/>
    <property type="project" value="TreeGrafter"/>
</dbReference>
<dbReference type="InterPro" id="IPR008993">
    <property type="entry name" value="TIMP-like_OB-fold"/>
</dbReference>
<evidence type="ECO:0000313" key="13">
    <source>
        <dbReference type="RefSeq" id="XP_022098797.1"/>
    </source>
</evidence>
<dbReference type="PROSITE" id="PS50189">
    <property type="entry name" value="NTR"/>
    <property type="match status" value="1"/>
</dbReference>
<dbReference type="AlphaFoldDB" id="A0A8B7Z1E6"/>
<evidence type="ECO:0000313" key="12">
    <source>
        <dbReference type="Proteomes" id="UP000694845"/>
    </source>
</evidence>
<dbReference type="GeneID" id="110983671"/>
<dbReference type="InterPro" id="IPR001134">
    <property type="entry name" value="Netrin_domain"/>
</dbReference>
<reference evidence="13" key="1">
    <citation type="submission" date="2025-08" db="UniProtKB">
        <authorList>
            <consortium name="RefSeq"/>
        </authorList>
    </citation>
    <scope>IDENTIFICATION</scope>
</reference>
<evidence type="ECO:0000256" key="10">
    <source>
        <dbReference type="SAM" id="SignalP"/>
    </source>
</evidence>
<keyword evidence="12" id="KW-1185">Reference proteome</keyword>
<dbReference type="KEGG" id="aplc:110983671"/>
<dbReference type="Gene3D" id="2.40.50.120">
    <property type="match status" value="1"/>
</dbReference>
<evidence type="ECO:0000256" key="2">
    <source>
        <dbReference type="ARBA" id="ARBA00011027"/>
    </source>
</evidence>
<keyword evidence="7" id="KW-0481">Metalloenzyme inhibitor</keyword>
<evidence type="ECO:0000256" key="5">
    <source>
        <dbReference type="ARBA" id="ARBA00022690"/>
    </source>
</evidence>
<feature type="disulfide bond" evidence="9">
    <location>
        <begin position="28"/>
        <end position="110"/>
    </location>
</feature>
<name>A0A8B7Z1E6_ACAPL</name>